<dbReference type="RefSeq" id="WP_215885953.1">
    <property type="nucleotide sequence ID" value="NZ_CP134225.1"/>
</dbReference>
<comment type="caution">
    <text evidence="2">The sequence shown here is derived from an EMBL/GenBank/DDBJ whole genome shotgun (WGS) entry which is preliminary data.</text>
</comment>
<proteinExistence type="predicted"/>
<evidence type="ECO:0000313" key="3">
    <source>
        <dbReference type="Proteomes" id="UP000887300"/>
    </source>
</evidence>
<dbReference type="AlphaFoldDB" id="A0A8X8G7V8"/>
<organism evidence="2 3">
    <name type="scientific">Acidithiobacillus ferridurans</name>
    <dbReference type="NCBI Taxonomy" id="1232575"/>
    <lineage>
        <taxon>Bacteria</taxon>
        <taxon>Pseudomonadati</taxon>
        <taxon>Pseudomonadota</taxon>
        <taxon>Acidithiobacillia</taxon>
        <taxon>Acidithiobacillales</taxon>
        <taxon>Acidithiobacillaceae</taxon>
        <taxon>Acidithiobacillus</taxon>
    </lineage>
</organism>
<dbReference type="Proteomes" id="UP000887300">
    <property type="component" value="Unassembled WGS sequence"/>
</dbReference>
<evidence type="ECO:0000313" key="2">
    <source>
        <dbReference type="EMBL" id="MBU2723881.1"/>
    </source>
</evidence>
<name>A0A8X8G7V8_ACIFI</name>
<protein>
    <submittedName>
        <fullName evidence="2">Uncharacterized protein</fullName>
    </submittedName>
</protein>
<accession>A0A8X8G7V8</accession>
<dbReference type="EMBL" id="JABBHS010000357">
    <property type="protein sequence ID" value="MBU2723881.1"/>
    <property type="molecule type" value="Genomic_DNA"/>
</dbReference>
<gene>
    <name evidence="2" type="ORF">HF568_11865</name>
</gene>
<reference evidence="2" key="1">
    <citation type="journal article" date="2021" name="ISME J.">
        <title>Genomic evolution of the class Acidithiobacillia: deep-branching Proteobacteria living in extreme acidic conditions.</title>
        <authorList>
            <person name="Moya-Beltran A."/>
            <person name="Beard S."/>
            <person name="Rojas-Villalobos C."/>
            <person name="Issotta F."/>
            <person name="Gallardo Y."/>
            <person name="Ulloa R."/>
            <person name="Giaveno A."/>
            <person name="Degli Esposti M."/>
            <person name="Johnson D.B."/>
            <person name="Quatrini R."/>
        </authorList>
    </citation>
    <scope>NUCLEOTIDE SEQUENCE</scope>
    <source>
        <strain evidence="2">DSM 583</strain>
    </source>
</reference>
<sequence length="135" mass="14878">MADLISIPLIDDRKLGVRLEVDTSIAGKMLESLDRVLIADHTPDGARMSFSGGGLRVSIEMDLAVTDKLRDTIEHALISDIPLPEMLQIGDGFQTALASMPDESPAKTQPCSNPPRKIGGEGWRKFVDFVSWRWM</sequence>
<feature type="region of interest" description="Disordered" evidence="1">
    <location>
        <begin position="98"/>
        <end position="117"/>
    </location>
</feature>
<evidence type="ECO:0000256" key="1">
    <source>
        <dbReference type="SAM" id="MobiDB-lite"/>
    </source>
</evidence>